<name>A0A842I4Z9_9RHOB</name>
<dbReference type="EMBL" id="JACLQD010000001">
    <property type="protein sequence ID" value="MBC2834689.1"/>
    <property type="molecule type" value="Genomic_DNA"/>
</dbReference>
<evidence type="ECO:0000256" key="1">
    <source>
        <dbReference type="SAM" id="MobiDB-lite"/>
    </source>
</evidence>
<sequence>MSGSTAATRRTRRGSRSPSIWRGGEGMNTENRLAMLREEHAKWSEETFGKVSAIGPAKHLSKEALEFASDPTDVMELADCQMLMWDMQRRAGISDERLAQAIRIKLAVNQSRLWPEPKEGEAREHLAERAGA</sequence>
<keyword evidence="4" id="KW-1185">Reference proteome</keyword>
<dbReference type="Pfam" id="PF04447">
    <property type="entry name" value="dATP-dGTP_PPHyd"/>
    <property type="match status" value="1"/>
</dbReference>
<feature type="region of interest" description="Disordered" evidence="1">
    <location>
        <begin position="1"/>
        <end position="26"/>
    </location>
</feature>
<dbReference type="InterPro" id="IPR007538">
    <property type="entry name" value="dATP/dGTP_dipphydrolase_MazZ"/>
</dbReference>
<evidence type="ECO:0000313" key="4">
    <source>
        <dbReference type="Proteomes" id="UP000555411"/>
    </source>
</evidence>
<organism evidence="3 4">
    <name type="scientific">Paragemmobacter straminiformis</name>
    <dbReference type="NCBI Taxonomy" id="2045119"/>
    <lineage>
        <taxon>Bacteria</taxon>
        <taxon>Pseudomonadati</taxon>
        <taxon>Pseudomonadota</taxon>
        <taxon>Alphaproteobacteria</taxon>
        <taxon>Rhodobacterales</taxon>
        <taxon>Paracoccaceae</taxon>
        <taxon>Paragemmobacter</taxon>
    </lineage>
</organism>
<reference evidence="3 4" key="1">
    <citation type="journal article" date="2017" name="Int. J. Syst. Evol. Microbiol.">
        <title>Gemmobacter straminiformis sp. nov., isolated from an artificial fountain.</title>
        <authorList>
            <person name="Kang J.Y."/>
            <person name="Kim M.J."/>
            <person name="Chun J."/>
            <person name="Son K.P."/>
            <person name="Jahng K.Y."/>
        </authorList>
    </citation>
    <scope>NUCLEOTIDE SEQUENCE [LARGE SCALE GENOMIC DNA]</scope>
    <source>
        <strain evidence="3 4">CAM-8</strain>
    </source>
</reference>
<dbReference type="AlphaFoldDB" id="A0A842I4Z9"/>
<dbReference type="Proteomes" id="UP000555411">
    <property type="component" value="Unassembled WGS sequence"/>
</dbReference>
<gene>
    <name evidence="3" type="ORF">H7F16_04175</name>
</gene>
<evidence type="ECO:0000259" key="2">
    <source>
        <dbReference type="Pfam" id="PF04447"/>
    </source>
</evidence>
<accession>A0A842I4Z9</accession>
<evidence type="ECO:0000313" key="3">
    <source>
        <dbReference type="EMBL" id="MBC2834689.1"/>
    </source>
</evidence>
<protein>
    <submittedName>
        <fullName evidence="3">DUF550 domain-containing protein</fullName>
    </submittedName>
</protein>
<feature type="domain" description="dATP/dGTP diphosphohydrolase MazZ" evidence="2">
    <location>
        <begin position="36"/>
        <end position="130"/>
    </location>
</feature>
<proteinExistence type="predicted"/>
<comment type="caution">
    <text evidence="3">The sequence shown here is derived from an EMBL/GenBank/DDBJ whole genome shotgun (WGS) entry which is preliminary data.</text>
</comment>